<reference evidence="1 2" key="1">
    <citation type="journal article" date="2021" name="Commun. Biol.">
        <title>The genome of Shorea leprosula (Dipterocarpaceae) highlights the ecological relevance of drought in aseasonal tropical rainforests.</title>
        <authorList>
            <person name="Ng K.K.S."/>
            <person name="Kobayashi M.J."/>
            <person name="Fawcett J.A."/>
            <person name="Hatakeyama M."/>
            <person name="Paape T."/>
            <person name="Ng C.H."/>
            <person name="Ang C.C."/>
            <person name="Tnah L.H."/>
            <person name="Lee C.T."/>
            <person name="Nishiyama T."/>
            <person name="Sese J."/>
            <person name="O'Brien M.J."/>
            <person name="Copetti D."/>
            <person name="Mohd Noor M.I."/>
            <person name="Ong R.C."/>
            <person name="Putra M."/>
            <person name="Sireger I.Z."/>
            <person name="Indrioko S."/>
            <person name="Kosugi Y."/>
            <person name="Izuno A."/>
            <person name="Isagi Y."/>
            <person name="Lee S.L."/>
            <person name="Shimizu K.K."/>
        </authorList>
    </citation>
    <scope>NUCLEOTIDE SEQUENCE [LARGE SCALE GENOMIC DNA]</scope>
    <source>
        <strain evidence="1">214</strain>
    </source>
</reference>
<name>A0AAV5LJM4_9ROSI</name>
<dbReference type="Proteomes" id="UP001054252">
    <property type="component" value="Unassembled WGS sequence"/>
</dbReference>
<proteinExistence type="predicted"/>
<dbReference type="EMBL" id="BPVZ01000123">
    <property type="protein sequence ID" value="GKV37596.1"/>
    <property type="molecule type" value="Genomic_DNA"/>
</dbReference>
<evidence type="ECO:0000313" key="1">
    <source>
        <dbReference type="EMBL" id="GKV37596.1"/>
    </source>
</evidence>
<gene>
    <name evidence="1" type="ORF">SLEP1_g45609</name>
</gene>
<protein>
    <submittedName>
        <fullName evidence="1">Uncharacterized protein</fullName>
    </submittedName>
</protein>
<comment type="caution">
    <text evidence="1">The sequence shown here is derived from an EMBL/GenBank/DDBJ whole genome shotgun (WGS) entry which is preliminary data.</text>
</comment>
<keyword evidence="2" id="KW-1185">Reference proteome</keyword>
<evidence type="ECO:0000313" key="2">
    <source>
        <dbReference type="Proteomes" id="UP001054252"/>
    </source>
</evidence>
<organism evidence="1 2">
    <name type="scientific">Rubroshorea leprosula</name>
    <dbReference type="NCBI Taxonomy" id="152421"/>
    <lineage>
        <taxon>Eukaryota</taxon>
        <taxon>Viridiplantae</taxon>
        <taxon>Streptophyta</taxon>
        <taxon>Embryophyta</taxon>
        <taxon>Tracheophyta</taxon>
        <taxon>Spermatophyta</taxon>
        <taxon>Magnoliopsida</taxon>
        <taxon>eudicotyledons</taxon>
        <taxon>Gunneridae</taxon>
        <taxon>Pentapetalae</taxon>
        <taxon>rosids</taxon>
        <taxon>malvids</taxon>
        <taxon>Malvales</taxon>
        <taxon>Dipterocarpaceae</taxon>
        <taxon>Rubroshorea</taxon>
    </lineage>
</organism>
<dbReference type="AlphaFoldDB" id="A0AAV5LJM4"/>
<accession>A0AAV5LJM4</accession>
<sequence length="73" mass="8444">MPMDEFSGENATDEIMEKVDIDFNNENVVEKIVEEEEEIVLVDIEFNGENLAKEIVEEEEEIIEKTISPIEEV</sequence>